<feature type="compositionally biased region" description="Pro residues" evidence="1">
    <location>
        <begin position="40"/>
        <end position="54"/>
    </location>
</feature>
<sequence length="79" mass="8213">MTKDAEAGGLPTHISHRSQDDTLPPPSDVLVAFAPQVGTQPPPVASSQAIPPPSSTTSVPHSGPPIICAYDDHHRDVIT</sequence>
<evidence type="ECO:0000256" key="1">
    <source>
        <dbReference type="SAM" id="MobiDB-lite"/>
    </source>
</evidence>
<reference evidence="2 3" key="1">
    <citation type="submission" date="2011-02" db="EMBL/GenBank/DDBJ databases">
        <title>The Genome Sequence of Sphaeroforma arctica JP610.</title>
        <authorList>
            <consortium name="The Broad Institute Genome Sequencing Platform"/>
            <person name="Russ C."/>
            <person name="Cuomo C."/>
            <person name="Young S.K."/>
            <person name="Zeng Q."/>
            <person name="Gargeya S."/>
            <person name="Alvarado L."/>
            <person name="Berlin A."/>
            <person name="Chapman S.B."/>
            <person name="Chen Z."/>
            <person name="Freedman E."/>
            <person name="Gellesch M."/>
            <person name="Goldberg J."/>
            <person name="Griggs A."/>
            <person name="Gujja S."/>
            <person name="Heilman E."/>
            <person name="Heiman D."/>
            <person name="Howarth C."/>
            <person name="Mehta T."/>
            <person name="Neiman D."/>
            <person name="Pearson M."/>
            <person name="Roberts A."/>
            <person name="Saif S."/>
            <person name="Shea T."/>
            <person name="Shenoy N."/>
            <person name="Sisk P."/>
            <person name="Stolte C."/>
            <person name="Sykes S."/>
            <person name="White J."/>
            <person name="Yandava C."/>
            <person name="Burger G."/>
            <person name="Gray M.W."/>
            <person name="Holland P.W.H."/>
            <person name="King N."/>
            <person name="Lang F.B.F."/>
            <person name="Roger A.J."/>
            <person name="Ruiz-Trillo I."/>
            <person name="Haas B."/>
            <person name="Nusbaum C."/>
            <person name="Birren B."/>
        </authorList>
    </citation>
    <scope>NUCLEOTIDE SEQUENCE [LARGE SCALE GENOMIC DNA]</scope>
    <source>
        <strain evidence="2 3">JP610</strain>
    </source>
</reference>
<evidence type="ECO:0000313" key="3">
    <source>
        <dbReference type="Proteomes" id="UP000054560"/>
    </source>
</evidence>
<feature type="compositionally biased region" description="Low complexity" evidence="1">
    <location>
        <begin position="55"/>
        <end position="65"/>
    </location>
</feature>
<evidence type="ECO:0000313" key="2">
    <source>
        <dbReference type="EMBL" id="KNC74047.1"/>
    </source>
</evidence>
<dbReference type="EMBL" id="KQ244826">
    <property type="protein sequence ID" value="KNC74047.1"/>
    <property type="molecule type" value="Genomic_DNA"/>
</dbReference>
<keyword evidence="3" id="KW-1185">Reference proteome</keyword>
<proteinExistence type="predicted"/>
<name>A0A0L0FBD0_9EUKA</name>
<accession>A0A0L0FBD0</accession>
<dbReference type="GeneID" id="25913899"/>
<protein>
    <submittedName>
        <fullName evidence="2">Uncharacterized protein</fullName>
    </submittedName>
</protein>
<dbReference type="AlphaFoldDB" id="A0A0L0FBD0"/>
<feature type="region of interest" description="Disordered" evidence="1">
    <location>
        <begin position="1"/>
        <end position="79"/>
    </location>
</feature>
<dbReference type="Proteomes" id="UP000054560">
    <property type="component" value="Unassembled WGS sequence"/>
</dbReference>
<dbReference type="RefSeq" id="XP_014147949.1">
    <property type="nucleotide sequence ID" value="XM_014292474.1"/>
</dbReference>
<feature type="compositionally biased region" description="Basic and acidic residues" evidence="1">
    <location>
        <begin position="70"/>
        <end position="79"/>
    </location>
</feature>
<organism evidence="2 3">
    <name type="scientific">Sphaeroforma arctica JP610</name>
    <dbReference type="NCBI Taxonomy" id="667725"/>
    <lineage>
        <taxon>Eukaryota</taxon>
        <taxon>Ichthyosporea</taxon>
        <taxon>Ichthyophonida</taxon>
        <taxon>Sphaeroforma</taxon>
    </lineage>
</organism>
<gene>
    <name evidence="2" type="ORF">SARC_13395</name>
</gene>